<dbReference type="PANTHER" id="PTHR34409">
    <property type="entry name" value="SET DOMAIN-CONTAINING PROTEIN"/>
    <property type="match status" value="1"/>
</dbReference>
<evidence type="ECO:0000259" key="2">
    <source>
        <dbReference type="PROSITE" id="PS50280"/>
    </source>
</evidence>
<dbReference type="STRING" id="164328.H3GWB6"/>
<name>H3GWB6_PHYRM</name>
<proteinExistence type="predicted"/>
<feature type="domain" description="SET" evidence="2">
    <location>
        <begin position="73"/>
        <end position="204"/>
    </location>
</feature>
<feature type="compositionally biased region" description="Basic and acidic residues" evidence="1">
    <location>
        <begin position="315"/>
        <end position="324"/>
    </location>
</feature>
<dbReference type="SMART" id="SM00317">
    <property type="entry name" value="SET"/>
    <property type="match status" value="1"/>
</dbReference>
<reference evidence="3" key="2">
    <citation type="submission" date="2015-06" db="UniProtKB">
        <authorList>
            <consortium name="EnsemblProtists"/>
        </authorList>
    </citation>
    <scope>IDENTIFICATION</scope>
    <source>
        <strain evidence="3">Pr102</strain>
    </source>
</reference>
<feature type="region of interest" description="Disordered" evidence="1">
    <location>
        <begin position="362"/>
        <end position="428"/>
    </location>
</feature>
<feature type="compositionally biased region" description="Polar residues" evidence="1">
    <location>
        <begin position="375"/>
        <end position="394"/>
    </location>
</feature>
<keyword evidence="4" id="KW-1185">Reference proteome</keyword>
<accession>H3GWB6</accession>
<feature type="region of interest" description="Disordered" evidence="1">
    <location>
        <begin position="1"/>
        <end position="38"/>
    </location>
</feature>
<evidence type="ECO:0000313" key="3">
    <source>
        <dbReference type="EnsemblProtists" id="Phyra81760"/>
    </source>
</evidence>
<dbReference type="InParanoid" id="H3GWB6"/>
<dbReference type="Pfam" id="PF00856">
    <property type="entry name" value="SET"/>
    <property type="match status" value="1"/>
</dbReference>
<dbReference type="InterPro" id="IPR046341">
    <property type="entry name" value="SET_dom_sf"/>
</dbReference>
<feature type="compositionally biased region" description="Polar residues" evidence="1">
    <location>
        <begin position="419"/>
        <end position="428"/>
    </location>
</feature>
<dbReference type="Proteomes" id="UP000005238">
    <property type="component" value="Unassembled WGS sequence"/>
</dbReference>
<dbReference type="PANTHER" id="PTHR34409:SF1">
    <property type="entry name" value="MYB-LIKE DOMAIN-CONTAINING PROTEIN"/>
    <property type="match status" value="1"/>
</dbReference>
<evidence type="ECO:0000313" key="4">
    <source>
        <dbReference type="Proteomes" id="UP000005238"/>
    </source>
</evidence>
<dbReference type="EnsemblProtists" id="Phyra81760">
    <property type="protein sequence ID" value="Phyra81760"/>
    <property type="gene ID" value="Phyra81760"/>
</dbReference>
<reference evidence="4" key="1">
    <citation type="journal article" date="2006" name="Science">
        <title>Phytophthora genome sequences uncover evolutionary origins and mechanisms of pathogenesis.</title>
        <authorList>
            <person name="Tyler B.M."/>
            <person name="Tripathy S."/>
            <person name="Zhang X."/>
            <person name="Dehal P."/>
            <person name="Jiang R.H."/>
            <person name="Aerts A."/>
            <person name="Arredondo F.D."/>
            <person name="Baxter L."/>
            <person name="Bensasson D."/>
            <person name="Beynon J.L."/>
            <person name="Chapman J."/>
            <person name="Damasceno C.M."/>
            <person name="Dorrance A.E."/>
            <person name="Dou D."/>
            <person name="Dickerman A.W."/>
            <person name="Dubchak I.L."/>
            <person name="Garbelotto M."/>
            <person name="Gijzen M."/>
            <person name="Gordon S.G."/>
            <person name="Govers F."/>
            <person name="Grunwald N.J."/>
            <person name="Huang W."/>
            <person name="Ivors K.L."/>
            <person name="Jones R.W."/>
            <person name="Kamoun S."/>
            <person name="Krampis K."/>
            <person name="Lamour K.H."/>
            <person name="Lee M.K."/>
            <person name="McDonald W.H."/>
            <person name="Medina M."/>
            <person name="Meijer H.J."/>
            <person name="Nordberg E.K."/>
            <person name="Maclean D.J."/>
            <person name="Ospina-Giraldo M.D."/>
            <person name="Morris P.F."/>
            <person name="Phuntumart V."/>
            <person name="Putnam N.H."/>
            <person name="Rash S."/>
            <person name="Rose J.K."/>
            <person name="Sakihama Y."/>
            <person name="Salamov A.A."/>
            <person name="Savidor A."/>
            <person name="Scheuring C.F."/>
            <person name="Smith B.M."/>
            <person name="Sobral B.W."/>
            <person name="Terry A."/>
            <person name="Torto-Alalibo T.A."/>
            <person name="Win J."/>
            <person name="Xu Z."/>
            <person name="Zhang H."/>
            <person name="Grigoriev I.V."/>
            <person name="Rokhsar D.S."/>
            <person name="Boore J.L."/>
        </authorList>
    </citation>
    <scope>NUCLEOTIDE SEQUENCE [LARGE SCALE GENOMIC DNA]</scope>
    <source>
        <strain evidence="4">Pr102</strain>
    </source>
</reference>
<protein>
    <recommendedName>
        <fullName evidence="2">SET domain-containing protein</fullName>
    </recommendedName>
</protein>
<feature type="region of interest" description="Disordered" evidence="1">
    <location>
        <begin position="483"/>
        <end position="502"/>
    </location>
</feature>
<dbReference type="InterPro" id="IPR001214">
    <property type="entry name" value="SET_dom"/>
</dbReference>
<feature type="region of interest" description="Disordered" evidence="1">
    <location>
        <begin position="303"/>
        <end position="328"/>
    </location>
</feature>
<dbReference type="SUPFAM" id="SSF82199">
    <property type="entry name" value="SET domain"/>
    <property type="match status" value="1"/>
</dbReference>
<dbReference type="HOGENOM" id="CLU_015726_0_0_1"/>
<dbReference type="Gene3D" id="2.170.270.10">
    <property type="entry name" value="SET domain"/>
    <property type="match status" value="1"/>
</dbReference>
<organism evidence="3 4">
    <name type="scientific">Phytophthora ramorum</name>
    <name type="common">Sudden oak death agent</name>
    <dbReference type="NCBI Taxonomy" id="164328"/>
    <lineage>
        <taxon>Eukaryota</taxon>
        <taxon>Sar</taxon>
        <taxon>Stramenopiles</taxon>
        <taxon>Oomycota</taxon>
        <taxon>Peronosporomycetes</taxon>
        <taxon>Peronosporales</taxon>
        <taxon>Peronosporaceae</taxon>
        <taxon>Phytophthora</taxon>
    </lineage>
</organism>
<dbReference type="EMBL" id="DS566060">
    <property type="status" value="NOT_ANNOTATED_CDS"/>
    <property type="molecule type" value="Genomic_DNA"/>
</dbReference>
<feature type="region of interest" description="Disordered" evidence="1">
    <location>
        <begin position="263"/>
        <end position="283"/>
    </location>
</feature>
<sequence>MTLLRTRKERRHPRREDAASYARPRVPAEQAERRADNPAVRLSTAPVAGDYNPMGIVFPTVAHFGCCACTSPCRTETCRNALVNVYCTINGCPYDVVIVTAKDIGAGEVLGQYLGEMDLVRPSVRDRPRNRGYRLVMKMRPESPAYPVRVVINAEFMGGIMRFVNHSYNPVAEFREVSNGRRTTVVMATTAFIRKGREITVDYGDNLCPNYKTAEITRLLKLVEEYLPFEKNEWERPSVAYNTSRSRTWAERDLDSLCREYRRRTDEDQDDNEGKDERYVEPDFSFEPYFNEEDDRSDAVLLGSDQAGSTNSGSDETHSGERSETAVSDAGISLSTLLPSKPSGAFDLQLSDEGLEAFVTPKPVPLPAAPAPRQLRSTGLQKPRATESTSPWQQQRRKLTNCRLRADTTPEPAMKKKPTSTNLLSTSNRLGGGNLYSFRDSVGSKRSRDAGSASSNIGTSTFEMMLLFREESERKSEARRIEEELRRRDEEAAKDARLDAETVVEEERCRQDKLEADERLRPDKEDARARVQEMIMLIKAIFKKE</sequence>
<evidence type="ECO:0000256" key="1">
    <source>
        <dbReference type="SAM" id="MobiDB-lite"/>
    </source>
</evidence>
<dbReference type="Pfam" id="PF20681">
    <property type="entry name" value="DUF6818"/>
    <property type="match status" value="1"/>
</dbReference>
<dbReference type="PROSITE" id="PS50280">
    <property type="entry name" value="SET"/>
    <property type="match status" value="1"/>
</dbReference>
<dbReference type="AlphaFoldDB" id="H3GWB6"/>
<dbReference type="OMA" id="REDAXAR"/>
<dbReference type="InterPro" id="IPR049203">
    <property type="entry name" value="DUF6818"/>
</dbReference>
<feature type="compositionally biased region" description="Basic residues" evidence="1">
    <location>
        <begin position="1"/>
        <end position="13"/>
    </location>
</feature>